<keyword evidence="3" id="KW-1185">Reference proteome</keyword>
<evidence type="ECO:0000313" key="2">
    <source>
        <dbReference type="EMBL" id="QMW04353.1"/>
    </source>
</evidence>
<accession>A0A7G5GZR1</accession>
<dbReference type="EMBL" id="CP059732">
    <property type="protein sequence ID" value="QMW04353.1"/>
    <property type="molecule type" value="Genomic_DNA"/>
</dbReference>
<dbReference type="Pfam" id="PF12867">
    <property type="entry name" value="DinB_2"/>
    <property type="match status" value="1"/>
</dbReference>
<gene>
    <name evidence="2" type="ORF">H3H32_05250</name>
</gene>
<evidence type="ECO:0000259" key="1">
    <source>
        <dbReference type="Pfam" id="PF12867"/>
    </source>
</evidence>
<organism evidence="2 3">
    <name type="scientific">Spirosoma foliorum</name>
    <dbReference type="NCBI Taxonomy" id="2710596"/>
    <lineage>
        <taxon>Bacteria</taxon>
        <taxon>Pseudomonadati</taxon>
        <taxon>Bacteroidota</taxon>
        <taxon>Cytophagia</taxon>
        <taxon>Cytophagales</taxon>
        <taxon>Cytophagaceae</taxon>
        <taxon>Spirosoma</taxon>
    </lineage>
</organism>
<dbReference type="Proteomes" id="UP000515369">
    <property type="component" value="Chromosome"/>
</dbReference>
<dbReference type="AlphaFoldDB" id="A0A7G5GZR1"/>
<dbReference type="RefSeq" id="WP_182461607.1">
    <property type="nucleotide sequence ID" value="NZ_CP059732.1"/>
</dbReference>
<feature type="domain" description="DinB-like" evidence="1">
    <location>
        <begin position="10"/>
        <end position="161"/>
    </location>
</feature>
<dbReference type="KEGG" id="sfol:H3H32_05250"/>
<dbReference type="Gene3D" id="1.20.120.450">
    <property type="entry name" value="dinb family like domain"/>
    <property type="match status" value="1"/>
</dbReference>
<reference evidence="2 3" key="1">
    <citation type="submission" date="2020-07" db="EMBL/GenBank/DDBJ databases">
        <title>Spirosoma foliorum sp. nov., isolated from the leaves on the Nejang mountain Korea, Republic of.</title>
        <authorList>
            <person name="Ho H."/>
            <person name="Lee Y.-J."/>
            <person name="Nurcahyanto D.-A."/>
            <person name="Kim S.-G."/>
        </authorList>
    </citation>
    <scope>NUCLEOTIDE SEQUENCE [LARGE SCALE GENOMIC DNA]</scope>
    <source>
        <strain evidence="2 3">PL0136</strain>
    </source>
</reference>
<name>A0A7G5GZR1_9BACT</name>
<sequence length="169" mass="19278">MQQRLLADCNEFIEVVNALSDDQFRKPLDDKWSVAEVMQHLYLSARPVARLMAGPRDVLKQWGEAPLPAREYEEIASTYKKILATGAKAPAAMSPREEDMKAEKSELVERFVSIYQTLIDVTNTWSDAELDTYCMPHPVLGKLSVREMLFFTSIHTQHHLKLLPYGGQI</sequence>
<protein>
    <submittedName>
        <fullName evidence="2">DinB family protein</fullName>
    </submittedName>
</protein>
<proteinExistence type="predicted"/>
<evidence type="ECO:0000313" key="3">
    <source>
        <dbReference type="Proteomes" id="UP000515369"/>
    </source>
</evidence>
<dbReference type="InterPro" id="IPR034660">
    <property type="entry name" value="DinB/YfiT-like"/>
</dbReference>
<dbReference type="SUPFAM" id="SSF109854">
    <property type="entry name" value="DinB/YfiT-like putative metalloenzymes"/>
    <property type="match status" value="1"/>
</dbReference>
<dbReference type="InterPro" id="IPR024775">
    <property type="entry name" value="DinB-like"/>
</dbReference>